<evidence type="ECO:0000313" key="5">
    <source>
        <dbReference type="WormBase" id="F13D12.8"/>
    </source>
</evidence>
<gene>
    <name evidence="3" type="ORF">CELE_F13D12.8</name>
    <name evidence="3 5" type="ORF">F13D12.8</name>
</gene>
<organism evidence="3 4">
    <name type="scientific">Caenorhabditis elegans</name>
    <dbReference type="NCBI Taxonomy" id="6239"/>
    <lineage>
        <taxon>Eukaryota</taxon>
        <taxon>Metazoa</taxon>
        <taxon>Ecdysozoa</taxon>
        <taxon>Nematoda</taxon>
        <taxon>Chromadorea</taxon>
        <taxon>Rhabditida</taxon>
        <taxon>Rhabditina</taxon>
        <taxon>Rhabditomorpha</taxon>
        <taxon>Rhabditoidea</taxon>
        <taxon>Rhabditidae</taxon>
        <taxon>Peloderinae</taxon>
        <taxon>Caenorhabditis</taxon>
    </lineage>
</organism>
<reference evidence="3 4" key="1">
    <citation type="journal article" date="1998" name="Science">
        <title>Genome sequence of the nematode C. elegans: a platform for investigating biology.</title>
        <authorList>
            <consortium name="The C. elegans sequencing consortium"/>
            <person name="Sulson J.E."/>
            <person name="Waterston R."/>
        </authorList>
    </citation>
    <scope>NUCLEOTIDE SEQUENCE [LARGE SCALE GENOMIC DNA]</scope>
    <source>
        <strain evidence="3 4">Bristol N2</strain>
    </source>
</reference>
<dbReference type="Proteomes" id="UP000001940">
    <property type="component" value="Chromosome II"/>
</dbReference>
<dbReference type="Bgee" id="WBGene00008742">
    <property type="expression patterns" value="Expressed in larva and 3 other cell types or tissues"/>
</dbReference>
<name>Q9XVX4_CAEEL</name>
<dbReference type="SMR" id="Q9XVX4"/>
<dbReference type="STRING" id="6239.F13D12.8.1"/>
<keyword evidence="2" id="KW-0472">Membrane</keyword>
<evidence type="ECO:0000313" key="4">
    <source>
        <dbReference type="Proteomes" id="UP000001940"/>
    </source>
</evidence>
<proteinExistence type="predicted"/>
<dbReference type="AGR" id="WB:WBGene00008742"/>
<dbReference type="AlphaFoldDB" id="Q9XVX4"/>
<protein>
    <submittedName>
        <fullName evidence="3">Col_cuticle_N domain-containing protein</fullName>
    </submittedName>
</protein>
<evidence type="ECO:0000256" key="2">
    <source>
        <dbReference type="SAM" id="Phobius"/>
    </source>
</evidence>
<dbReference type="OrthoDB" id="5842408at2759"/>
<dbReference type="PaxDb" id="6239-F13D12.8"/>
<feature type="transmembrane region" description="Helical" evidence="2">
    <location>
        <begin position="68"/>
        <end position="93"/>
    </location>
</feature>
<dbReference type="eggNOG" id="ENOG502SG4S">
    <property type="taxonomic scope" value="Eukaryota"/>
</dbReference>
<keyword evidence="4" id="KW-1185">Reference proteome</keyword>
<evidence type="ECO:0000313" key="3">
    <source>
        <dbReference type="EMBL" id="CAA88950.1"/>
    </source>
</evidence>
<dbReference type="GeneID" id="174801"/>
<feature type="transmembrane region" description="Helical" evidence="2">
    <location>
        <begin position="7"/>
        <end position="26"/>
    </location>
</feature>
<dbReference type="CTD" id="174801"/>
<dbReference type="DIP" id="DIP-25331N"/>
<dbReference type="InParanoid" id="Q9XVX4"/>
<dbReference type="KEGG" id="cel:CELE_F13D12.8"/>
<dbReference type="OMA" id="YPRFDYD"/>
<dbReference type="FunCoup" id="Q9XVX4">
    <property type="interactions" value="11"/>
</dbReference>
<keyword evidence="2" id="KW-1133">Transmembrane helix</keyword>
<accession>Q9XVX4</accession>
<feature type="compositionally biased region" description="Acidic residues" evidence="1">
    <location>
        <begin position="101"/>
        <end position="113"/>
    </location>
</feature>
<dbReference type="WormBase" id="F13D12.8">
    <property type="protein sequence ID" value="CE20682"/>
    <property type="gene ID" value="WBGene00008742"/>
</dbReference>
<feature type="region of interest" description="Disordered" evidence="1">
    <location>
        <begin position="98"/>
        <end position="132"/>
    </location>
</feature>
<dbReference type="EMBL" id="BX284602">
    <property type="protein sequence ID" value="CAA88950.1"/>
    <property type="molecule type" value="Genomic_DNA"/>
</dbReference>
<sequence>MRCVVRIILLTCFIFVAFIYLAVSHANSKIVIAFDANDEEARRILDSAIPSPTVASPFNNNAPQSMSVSVALVLIVSLISVALLITGIIIIAVTLDPTSNSEEDEESDLEIDEPTAARSKRNDKQIADPNSYYPRFDYDFNHSNTILSEL</sequence>
<dbReference type="HOGENOM" id="CLU_1779111_0_0_1"/>
<dbReference type="RefSeq" id="NP_496506.1">
    <property type="nucleotide sequence ID" value="NM_064105.3"/>
</dbReference>
<dbReference type="IntAct" id="Q9XVX4">
    <property type="interactions" value="1"/>
</dbReference>
<evidence type="ECO:0000256" key="1">
    <source>
        <dbReference type="SAM" id="MobiDB-lite"/>
    </source>
</evidence>
<dbReference type="UCSC" id="F13D12.8">
    <property type="organism name" value="c. elegans"/>
</dbReference>
<dbReference type="PIR" id="T20832">
    <property type="entry name" value="T20832"/>
</dbReference>
<keyword evidence="2" id="KW-0812">Transmembrane</keyword>